<proteinExistence type="predicted"/>
<feature type="transmembrane region" description="Helical" evidence="5">
    <location>
        <begin position="297"/>
        <end position="316"/>
    </location>
</feature>
<feature type="transmembrane region" description="Helical" evidence="5">
    <location>
        <begin position="264"/>
        <end position="285"/>
    </location>
</feature>
<evidence type="ECO:0000256" key="1">
    <source>
        <dbReference type="ARBA" id="ARBA00004141"/>
    </source>
</evidence>
<dbReference type="EMBL" id="FNEB01000002">
    <property type="protein sequence ID" value="SDI28131.1"/>
    <property type="molecule type" value="Genomic_DNA"/>
</dbReference>
<evidence type="ECO:0000256" key="5">
    <source>
        <dbReference type="SAM" id="Phobius"/>
    </source>
</evidence>
<evidence type="ECO:0000313" key="7">
    <source>
        <dbReference type="EMBL" id="SDI28131.1"/>
    </source>
</evidence>
<comment type="subcellular location">
    <subcellularLocation>
        <location evidence="1">Membrane</location>
        <topology evidence="1">Multi-pass membrane protein</topology>
    </subcellularLocation>
</comment>
<name>A0A1G8JAL9_9RHOB</name>
<dbReference type="InterPro" id="IPR004481">
    <property type="entry name" value="K/Na/Ca-exchanger"/>
</dbReference>
<feature type="transmembrane region" description="Helical" evidence="5">
    <location>
        <begin position="205"/>
        <end position="228"/>
    </location>
</feature>
<feature type="domain" description="Sodium/calcium exchanger membrane region" evidence="6">
    <location>
        <begin position="6"/>
        <end position="142"/>
    </location>
</feature>
<dbReference type="Gene3D" id="1.20.1420.30">
    <property type="entry name" value="NCX, central ion-binding region"/>
    <property type="match status" value="1"/>
</dbReference>
<dbReference type="Pfam" id="PF01699">
    <property type="entry name" value="Na_Ca_ex"/>
    <property type="match status" value="2"/>
</dbReference>
<dbReference type="PANTHER" id="PTHR10846">
    <property type="entry name" value="SODIUM/POTASSIUM/CALCIUM EXCHANGER"/>
    <property type="match status" value="1"/>
</dbReference>
<feature type="transmembrane region" description="Helical" evidence="5">
    <location>
        <begin position="168"/>
        <end position="193"/>
    </location>
</feature>
<dbReference type="NCBIfam" id="TIGR00367">
    <property type="entry name" value="calcium/sodium antiporter"/>
    <property type="match status" value="1"/>
</dbReference>
<dbReference type="InterPro" id="IPR044880">
    <property type="entry name" value="NCX_ion-bd_dom_sf"/>
</dbReference>
<dbReference type="InterPro" id="IPR004837">
    <property type="entry name" value="NaCa_Exmemb"/>
</dbReference>
<protein>
    <submittedName>
        <fullName evidence="7">Cation:H+ antiporter</fullName>
    </submittedName>
</protein>
<dbReference type="GO" id="GO:0005262">
    <property type="term" value="F:calcium channel activity"/>
    <property type="evidence" value="ECO:0007669"/>
    <property type="project" value="TreeGrafter"/>
</dbReference>
<keyword evidence="8" id="KW-1185">Reference proteome</keyword>
<evidence type="ECO:0000256" key="4">
    <source>
        <dbReference type="ARBA" id="ARBA00023136"/>
    </source>
</evidence>
<dbReference type="GO" id="GO:0005886">
    <property type="term" value="C:plasma membrane"/>
    <property type="evidence" value="ECO:0007669"/>
    <property type="project" value="TreeGrafter"/>
</dbReference>
<gene>
    <name evidence="7" type="ORF">SAMN05421850_10270</name>
</gene>
<keyword evidence="4 5" id="KW-0472">Membrane</keyword>
<reference evidence="7 8" key="1">
    <citation type="submission" date="2016-10" db="EMBL/GenBank/DDBJ databases">
        <authorList>
            <person name="de Groot N.N."/>
        </authorList>
    </citation>
    <scope>NUCLEOTIDE SEQUENCE [LARGE SCALE GENOMIC DNA]</scope>
    <source>
        <strain evidence="7 8">DSM 28010</strain>
    </source>
</reference>
<feature type="transmembrane region" description="Helical" evidence="5">
    <location>
        <begin position="76"/>
        <end position="95"/>
    </location>
</feature>
<dbReference type="GO" id="GO:0008273">
    <property type="term" value="F:calcium, potassium:sodium antiporter activity"/>
    <property type="evidence" value="ECO:0007669"/>
    <property type="project" value="TreeGrafter"/>
</dbReference>
<dbReference type="Proteomes" id="UP000199340">
    <property type="component" value="Unassembled WGS sequence"/>
</dbReference>
<organism evidence="7 8">
    <name type="scientific">Lutimaribacter saemankumensis</name>
    <dbReference type="NCBI Taxonomy" id="490829"/>
    <lineage>
        <taxon>Bacteria</taxon>
        <taxon>Pseudomonadati</taxon>
        <taxon>Pseudomonadota</taxon>
        <taxon>Alphaproteobacteria</taxon>
        <taxon>Rhodobacterales</taxon>
        <taxon>Roseobacteraceae</taxon>
        <taxon>Lutimaribacter</taxon>
    </lineage>
</organism>
<evidence type="ECO:0000313" key="8">
    <source>
        <dbReference type="Proteomes" id="UP000199340"/>
    </source>
</evidence>
<evidence type="ECO:0000256" key="2">
    <source>
        <dbReference type="ARBA" id="ARBA00022692"/>
    </source>
</evidence>
<feature type="transmembrane region" description="Helical" evidence="5">
    <location>
        <begin position="102"/>
        <end position="119"/>
    </location>
</feature>
<accession>A0A1G8JAL9</accession>
<evidence type="ECO:0000256" key="3">
    <source>
        <dbReference type="ARBA" id="ARBA00022989"/>
    </source>
</evidence>
<dbReference type="STRING" id="490829.SAMN05421850_10270"/>
<keyword evidence="2 5" id="KW-0812">Transmembrane</keyword>
<dbReference type="RefSeq" id="WP_090027222.1">
    <property type="nucleotide sequence ID" value="NZ_FNEB01000002.1"/>
</dbReference>
<dbReference type="OrthoDB" id="9794225at2"/>
<sequence length="317" mass="31970">MIYLELLAGLLLLLAGGDFLVRGAVSLAARLGVSPLLIGLTIVGFGTSTPELVTSIQAALAGSPGIAVGNVVGSNIANILLILGLAALIAPIAVAKSDFRRDGLWLALSALAVMALAQAGVLSRWMGLGLLGGLGLYLGLAYLADRRATAARVADDAPAATIWPRAPLLALAVSAGGIALTVYGASLLVGAAIELARGWQISDAVIGLTVVAVGTSLPELATSVVAALRRQGAVAFGNVVGSNIYNLMGILGGTALVHPVAMPAGIVAVDLWVMLAATAILIWVAVSGWRITRAEGVTLLALYAGYIALMTLRGGMV</sequence>
<dbReference type="PANTHER" id="PTHR10846:SF8">
    <property type="entry name" value="INNER MEMBRANE PROTEIN YRBG"/>
    <property type="match status" value="1"/>
</dbReference>
<feature type="domain" description="Sodium/calcium exchanger membrane region" evidence="6">
    <location>
        <begin position="170"/>
        <end position="311"/>
    </location>
</feature>
<feature type="transmembrane region" description="Helical" evidence="5">
    <location>
        <begin position="235"/>
        <end position="258"/>
    </location>
</feature>
<dbReference type="AlphaFoldDB" id="A0A1G8JAL9"/>
<keyword evidence="3 5" id="KW-1133">Transmembrane helix</keyword>
<dbReference type="GO" id="GO:0006874">
    <property type="term" value="P:intracellular calcium ion homeostasis"/>
    <property type="evidence" value="ECO:0007669"/>
    <property type="project" value="TreeGrafter"/>
</dbReference>
<feature type="transmembrane region" description="Helical" evidence="5">
    <location>
        <begin position="125"/>
        <end position="144"/>
    </location>
</feature>
<evidence type="ECO:0000259" key="6">
    <source>
        <dbReference type="Pfam" id="PF01699"/>
    </source>
</evidence>